<dbReference type="AlphaFoldDB" id="G8PCD1"/>
<dbReference type="PATRIC" id="fig|701521.8.peg.592"/>
<dbReference type="InterPro" id="IPR029058">
    <property type="entry name" value="AB_hydrolase_fold"/>
</dbReference>
<dbReference type="RefSeq" id="WP_014215113.1">
    <property type="nucleotide sequence ID" value="NC_016605.1"/>
</dbReference>
<protein>
    <submittedName>
        <fullName evidence="1">Accessory Sec system protein Asp2</fullName>
    </submittedName>
</protein>
<dbReference type="GO" id="GO:0015031">
    <property type="term" value="P:protein transport"/>
    <property type="evidence" value="ECO:0007669"/>
    <property type="project" value="InterPro"/>
</dbReference>
<dbReference type="STRING" id="701521.PECL_620"/>
<dbReference type="HOGENOM" id="CLU_041140_1_0_9"/>
<dbReference type="SUPFAM" id="SSF53474">
    <property type="entry name" value="alpha/beta-Hydrolases"/>
    <property type="match status" value="1"/>
</dbReference>
<sequence>MARLSRILILGPQIDRLDSLLNGTFRVVGVTETDFAQIKIKQESLFDANKRLNSAYRNDLFFIRDEKYLTLANLNYLRELPANQIIFDQNTSIADDQLKQLFDLKNAQFVDSSDTDDLANELRRHFFSGQLGYKFEMDSIEISPEFAGVVEQVGHNYLQIEADASDDWVEVLNWRLPIPIAKLTDWDIWIENQVLNADTIVDFQIRLIGPETGRTYYQKSVGLAELSKRHTISVAEEGGFASIKLRLKGSNPSIKIGNVHLRQARNGRGEMMIGGNYISDKQNLDDQVLYYFDAADMKPPLNVYFSGFRPGEGYEGVFMMRSLQAPTLIFSDPRLLGGAFYLGSAHFEQKIVDVIKKTVQRLGFKPNEVILSGLSVGTFAAMYYSSKMQVDWVIVGKPLANVGVIASNERINRQDDFPTSLDLVLGMTGGVSPENMATANQRFWQSFKSQDYSHTGFVFSYMYNDDYDGKAFGQLSKYLHEHEPFARVRHKGLVGRHNDDTNGIVNWYLRQYRDILSNEYGREFGDVQ</sequence>
<dbReference type="InterPro" id="IPR022267">
    <property type="entry name" value="Asp2"/>
</dbReference>
<dbReference type="KEGG" id="pce:PECL_620"/>
<dbReference type="Pfam" id="PF16929">
    <property type="entry name" value="Asp2"/>
    <property type="match status" value="1"/>
</dbReference>
<dbReference type="eggNOG" id="COG1073">
    <property type="taxonomic scope" value="Bacteria"/>
</dbReference>
<proteinExistence type="predicted"/>
<reference evidence="1 2" key="1">
    <citation type="journal article" date="2012" name="J. Bacteriol.">
        <title>Complete Genome Sequence of the Beer Spoilage Organism Pediococcus claussenii ATCC BAA-344T.</title>
        <authorList>
            <person name="Pittet V."/>
            <person name="Abegunde T."/>
            <person name="Marfleet T."/>
            <person name="Haakensen M."/>
            <person name="Morrow K."/>
            <person name="Jayaprakash T."/>
            <person name="Schroeder K."/>
            <person name="Trost B."/>
            <person name="Byrns S."/>
            <person name="Bergsveinson J."/>
            <person name="Kusalik A."/>
            <person name="Ziola B."/>
        </authorList>
    </citation>
    <scope>NUCLEOTIDE SEQUENCE [LARGE SCALE GENOMIC DNA]</scope>
    <source>
        <strain evidence="1 2">ATCC BAA-344</strain>
    </source>
</reference>
<evidence type="ECO:0000313" key="1">
    <source>
        <dbReference type="EMBL" id="AEV94916.1"/>
    </source>
</evidence>
<accession>G8PCD1</accession>
<name>G8PCD1_PEDCP</name>
<dbReference type="Proteomes" id="UP000005444">
    <property type="component" value="Chromosome"/>
</dbReference>
<dbReference type="ESTHER" id="pedcp-g8pcd1">
    <property type="family name" value="Asp2"/>
</dbReference>
<dbReference type="NCBIfam" id="TIGR03712">
    <property type="entry name" value="acc_sec_asp2"/>
    <property type="match status" value="1"/>
</dbReference>
<gene>
    <name evidence="1" type="primary">asp2</name>
    <name evidence="1" type="ordered locus">PECL_620</name>
</gene>
<organism evidence="1 2">
    <name type="scientific">Pediococcus claussenii (strain ATCC BAA-344 / DSM 14800 / JCM 18046 / KCTC 3811 / LMG 21948 / P06)</name>
    <dbReference type="NCBI Taxonomy" id="701521"/>
    <lineage>
        <taxon>Bacteria</taxon>
        <taxon>Bacillati</taxon>
        <taxon>Bacillota</taxon>
        <taxon>Bacilli</taxon>
        <taxon>Lactobacillales</taxon>
        <taxon>Lactobacillaceae</taxon>
        <taxon>Pediococcus</taxon>
    </lineage>
</organism>
<evidence type="ECO:0000313" key="2">
    <source>
        <dbReference type="Proteomes" id="UP000005444"/>
    </source>
</evidence>
<keyword evidence="2" id="KW-1185">Reference proteome</keyword>
<dbReference type="EMBL" id="CP003137">
    <property type="protein sequence ID" value="AEV94916.1"/>
    <property type="molecule type" value="Genomic_DNA"/>
</dbReference>